<proteinExistence type="predicted"/>
<accession>A0A4U6X4C6</accession>
<dbReference type="Proteomes" id="UP000310108">
    <property type="component" value="Unassembled WGS sequence"/>
</dbReference>
<gene>
    <name evidence="2" type="ORF">CTA1_2438</name>
</gene>
<evidence type="ECO:0000313" key="3">
    <source>
        <dbReference type="Proteomes" id="UP000310108"/>
    </source>
</evidence>
<comment type="caution">
    <text evidence="2">The sequence shown here is derived from an EMBL/GenBank/DDBJ whole genome shotgun (WGS) entry which is preliminary data.</text>
</comment>
<name>A0A4U6X4C6_9PEZI</name>
<dbReference type="AlphaFoldDB" id="A0A4U6X4C6"/>
<organism evidence="2 3">
    <name type="scientific">Colletotrichum tanaceti</name>
    <dbReference type="NCBI Taxonomy" id="1306861"/>
    <lineage>
        <taxon>Eukaryota</taxon>
        <taxon>Fungi</taxon>
        <taxon>Dikarya</taxon>
        <taxon>Ascomycota</taxon>
        <taxon>Pezizomycotina</taxon>
        <taxon>Sordariomycetes</taxon>
        <taxon>Hypocreomycetidae</taxon>
        <taxon>Glomerellales</taxon>
        <taxon>Glomerellaceae</taxon>
        <taxon>Colletotrichum</taxon>
        <taxon>Colletotrichum destructivum species complex</taxon>
    </lineage>
</organism>
<feature type="region of interest" description="Disordered" evidence="1">
    <location>
        <begin position="174"/>
        <end position="193"/>
    </location>
</feature>
<evidence type="ECO:0000313" key="2">
    <source>
        <dbReference type="EMBL" id="TKW49874.1"/>
    </source>
</evidence>
<keyword evidence="3" id="KW-1185">Reference proteome</keyword>
<protein>
    <submittedName>
        <fullName evidence="2">Uncharacterized protein</fullName>
    </submittedName>
</protein>
<sequence>MSRFVSSHPIIRALLLRHRQHNLEYAAVAPFQTALNALFQARDGYAVNIEQSVDGGRARVDLLIPGLDYEHLTLHLMMVGEMKPSHKSPEEGETQVLKTAQEAIVGHGLAMIYAFTTLGEGFRFWTVSARTMSLEPLGSDTPRGSHTAYIPLDFAEGDCIVEFSSYVKRNRPPVTSFADPRRLQNDANPEDLQ</sequence>
<dbReference type="EMBL" id="PJEX01000467">
    <property type="protein sequence ID" value="TKW49874.1"/>
    <property type="molecule type" value="Genomic_DNA"/>
</dbReference>
<reference evidence="2 3" key="1">
    <citation type="journal article" date="2019" name="PLoS ONE">
        <title>Comparative genome analysis indicates high evolutionary potential of pathogenicity genes in Colletotrichum tanaceti.</title>
        <authorList>
            <person name="Lelwala R.V."/>
            <person name="Korhonen P.K."/>
            <person name="Young N.D."/>
            <person name="Scott J.B."/>
            <person name="Ades P.A."/>
            <person name="Gasser R.B."/>
            <person name="Taylor P.W.J."/>
        </authorList>
    </citation>
    <scope>NUCLEOTIDE SEQUENCE [LARGE SCALE GENOMIC DNA]</scope>
    <source>
        <strain evidence="2">BRIP57314</strain>
    </source>
</reference>
<evidence type="ECO:0000256" key="1">
    <source>
        <dbReference type="SAM" id="MobiDB-lite"/>
    </source>
</evidence>